<comment type="function">
    <text evidence="9">Part of the tripartite ATP-independent periplasmic (TRAP) transport system.</text>
</comment>
<feature type="domain" description="Tripartite ATP-independent periplasmic transporters DctQ component" evidence="10">
    <location>
        <begin position="5"/>
        <end position="132"/>
    </location>
</feature>
<evidence type="ECO:0000313" key="12">
    <source>
        <dbReference type="Proteomes" id="UP000305888"/>
    </source>
</evidence>
<keyword evidence="7 9" id="KW-0472">Membrane</keyword>
<feature type="transmembrane region" description="Helical" evidence="9">
    <location>
        <begin position="29"/>
        <end position="47"/>
    </location>
</feature>
<keyword evidence="4 9" id="KW-0997">Cell inner membrane</keyword>
<evidence type="ECO:0000256" key="4">
    <source>
        <dbReference type="ARBA" id="ARBA00022519"/>
    </source>
</evidence>
<evidence type="ECO:0000256" key="9">
    <source>
        <dbReference type="RuleBase" id="RU369079"/>
    </source>
</evidence>
<dbReference type="EMBL" id="CP040818">
    <property type="protein sequence ID" value="QDL93790.1"/>
    <property type="molecule type" value="Genomic_DNA"/>
</dbReference>
<dbReference type="GO" id="GO:0005886">
    <property type="term" value="C:plasma membrane"/>
    <property type="evidence" value="ECO:0007669"/>
    <property type="project" value="UniProtKB-SubCell"/>
</dbReference>
<dbReference type="Proteomes" id="UP000305888">
    <property type="component" value="Chromosome"/>
</dbReference>
<keyword evidence="2 9" id="KW-0813">Transport</keyword>
<evidence type="ECO:0000256" key="2">
    <source>
        <dbReference type="ARBA" id="ARBA00022448"/>
    </source>
</evidence>
<evidence type="ECO:0000256" key="8">
    <source>
        <dbReference type="ARBA" id="ARBA00038436"/>
    </source>
</evidence>
<keyword evidence="5 9" id="KW-0812">Transmembrane</keyword>
<evidence type="ECO:0000256" key="3">
    <source>
        <dbReference type="ARBA" id="ARBA00022475"/>
    </source>
</evidence>
<protein>
    <recommendedName>
        <fullName evidence="9">TRAP transporter small permease protein</fullName>
    </recommendedName>
</protein>
<comment type="subunit">
    <text evidence="9">The complex comprises the extracytoplasmic solute receptor protein and the two transmembrane proteins.</text>
</comment>
<evidence type="ECO:0000256" key="5">
    <source>
        <dbReference type="ARBA" id="ARBA00022692"/>
    </source>
</evidence>
<keyword evidence="12" id="KW-1185">Reference proteome</keyword>
<comment type="subcellular location">
    <subcellularLocation>
        <location evidence="1 9">Cell inner membrane</location>
        <topology evidence="1 9">Multi-pass membrane protein</topology>
    </subcellularLocation>
</comment>
<keyword evidence="3" id="KW-1003">Cell membrane</keyword>
<evidence type="ECO:0000259" key="10">
    <source>
        <dbReference type="Pfam" id="PF04290"/>
    </source>
</evidence>
<sequence length="157" mass="17189">MLAALTVVIVASAIGRYGFSTPIPDAFDYSRLLIGAAITWGLASVGFRGSHIKVDLFALMMPPRARRWVDVFAWCVLLFFTVLLCWKMFGRVETTMMNGEGTSDLRMPVWPVMLLIWSGVAAAILTTTAKIVLMAMGYGSLEEHESIDDAAEGASHE</sequence>
<evidence type="ECO:0000313" key="11">
    <source>
        <dbReference type="EMBL" id="QDL93790.1"/>
    </source>
</evidence>
<dbReference type="Pfam" id="PF04290">
    <property type="entry name" value="DctQ"/>
    <property type="match status" value="1"/>
</dbReference>
<comment type="caution">
    <text evidence="9">Lacks conserved residue(s) required for the propagation of feature annotation.</text>
</comment>
<dbReference type="GO" id="GO:0015740">
    <property type="term" value="P:C4-dicarboxylate transport"/>
    <property type="evidence" value="ECO:0007669"/>
    <property type="project" value="TreeGrafter"/>
</dbReference>
<dbReference type="PANTHER" id="PTHR35011:SF2">
    <property type="entry name" value="2,3-DIKETO-L-GULONATE TRAP TRANSPORTER SMALL PERMEASE PROTEIN YIAM"/>
    <property type="match status" value="1"/>
</dbReference>
<dbReference type="AlphaFoldDB" id="A0A5B8G1N2"/>
<gene>
    <name evidence="11" type="ORF">FDP22_17970</name>
</gene>
<dbReference type="OrthoDB" id="7866592at2"/>
<dbReference type="KEGG" id="ppru:FDP22_17970"/>
<proteinExistence type="inferred from homology"/>
<reference evidence="11 12" key="1">
    <citation type="submission" date="2019-06" db="EMBL/GenBank/DDBJ databases">
        <title>Genome sequence of Rhodobacteraceae bacterium D4M1.</title>
        <authorList>
            <person name="Cao J."/>
        </authorList>
    </citation>
    <scope>NUCLEOTIDE SEQUENCE [LARGE SCALE GENOMIC DNA]</scope>
    <source>
        <strain evidence="11 12">D4M1</strain>
    </source>
</reference>
<comment type="similarity">
    <text evidence="8 9">Belongs to the TRAP transporter small permease family.</text>
</comment>
<keyword evidence="6 9" id="KW-1133">Transmembrane helix</keyword>
<dbReference type="InterPro" id="IPR007387">
    <property type="entry name" value="TRAP_DctQ"/>
</dbReference>
<dbReference type="InterPro" id="IPR055348">
    <property type="entry name" value="DctQ"/>
</dbReference>
<feature type="transmembrane region" description="Helical" evidence="9">
    <location>
        <begin position="68"/>
        <end position="89"/>
    </location>
</feature>
<evidence type="ECO:0000256" key="7">
    <source>
        <dbReference type="ARBA" id="ARBA00023136"/>
    </source>
</evidence>
<dbReference type="PANTHER" id="PTHR35011">
    <property type="entry name" value="2,3-DIKETO-L-GULONATE TRAP TRANSPORTER SMALL PERMEASE PROTEIN YIAM"/>
    <property type="match status" value="1"/>
</dbReference>
<feature type="transmembrane region" description="Helical" evidence="9">
    <location>
        <begin position="109"/>
        <end position="133"/>
    </location>
</feature>
<accession>A0A5B8G1N2</accession>
<dbReference type="GO" id="GO:0022857">
    <property type="term" value="F:transmembrane transporter activity"/>
    <property type="evidence" value="ECO:0007669"/>
    <property type="project" value="UniProtKB-UniRule"/>
</dbReference>
<evidence type="ECO:0000256" key="6">
    <source>
        <dbReference type="ARBA" id="ARBA00022989"/>
    </source>
</evidence>
<name>A0A5B8G1N2_9RHOB</name>
<evidence type="ECO:0000256" key="1">
    <source>
        <dbReference type="ARBA" id="ARBA00004429"/>
    </source>
</evidence>
<organism evidence="11 12">
    <name type="scientific">Paroceanicella profunda</name>
    <dbReference type="NCBI Taxonomy" id="2579971"/>
    <lineage>
        <taxon>Bacteria</taxon>
        <taxon>Pseudomonadati</taxon>
        <taxon>Pseudomonadota</taxon>
        <taxon>Alphaproteobacteria</taxon>
        <taxon>Rhodobacterales</taxon>
        <taxon>Paracoccaceae</taxon>
        <taxon>Paroceanicella</taxon>
    </lineage>
</organism>